<gene>
    <name evidence="2" type="ORF">AUO97_06820</name>
</gene>
<evidence type="ECO:0000313" key="3">
    <source>
        <dbReference type="Proteomes" id="UP000072389"/>
    </source>
</evidence>
<dbReference type="InterPro" id="IPR011646">
    <property type="entry name" value="KAP_P-loop"/>
</dbReference>
<dbReference type="Gene3D" id="3.40.50.300">
    <property type="entry name" value="P-loop containing nucleotide triphosphate hydrolases"/>
    <property type="match status" value="1"/>
</dbReference>
<feature type="domain" description="KAP NTPase" evidence="1">
    <location>
        <begin position="275"/>
        <end position="447"/>
    </location>
</feature>
<reference evidence="2 3" key="1">
    <citation type="journal article" date="2014" name="Antimicrob. Agents Chemother.">
        <title>Triclosan can select for an AdeIJK-overexpressing mutant of Acinetobacter baumannii ATCC 17978 that displays reduced susceptibility to multiple antibiotics.</title>
        <authorList>
            <person name="Fernando D.M."/>
            <person name="Xu W."/>
            <person name="Loewen P.C."/>
            <person name="Zhanel G.G."/>
            <person name="Kumar A."/>
        </authorList>
    </citation>
    <scope>NUCLEOTIDE SEQUENCE [LARGE SCALE GENOMIC DNA]</scope>
    <source>
        <strain evidence="3">ATCC 17978</strain>
    </source>
</reference>
<dbReference type="SUPFAM" id="SSF52540">
    <property type="entry name" value="P-loop containing nucleoside triphosphate hydrolases"/>
    <property type="match status" value="1"/>
</dbReference>
<dbReference type="Proteomes" id="UP000072389">
    <property type="component" value="Chromosome"/>
</dbReference>
<proteinExistence type="predicted"/>
<evidence type="ECO:0000259" key="1">
    <source>
        <dbReference type="Pfam" id="PF07693"/>
    </source>
</evidence>
<dbReference type="InterPro" id="IPR027417">
    <property type="entry name" value="P-loop_NTPase"/>
</dbReference>
<sequence>MEKNDTFLSDLLTTYKKLKLSDANEAETRKKLIDVVIENVLGWTTDDISYEERVSEDGETTYADYIIRTADVSILIEAKRLGSTFYTVPEKKKVKLSTFSEDDLTGKAIKQAREYCRKKSIPFAAVTNGSQWIIFPAVRTDSVSFSDSTALVFDSIERILGEESSHFRGLLSRDGVIEGNLALELIGRKTDQFDERRLNKFFKGISIKKENPIYPLIEGAVVSAFSDSIVDNDNSILEKCYVKNADRKKFDNRIEMHLQKREPLFNSQPKRPMRKRESSSLVDSINKASHNKKPLAILILGTVGTGKTTFLQYTRRISSASFFEQKEKQPYPHWIEIDFRTFSKNENPLDFIYDKLFDYIKTDKFFCDYDRSIKFAYEKEINSLKSGPLFLLANSDEELKKRITDLLIADYQAIKPYVDKLIGYASKLSPIFLIIDNVDQFEDDFIQSEIFSDSIAIASRLGINLIIAMRESTFINHRSSPTFDAFDFDPLHIEPPEIPAVLSRRFFLTGKLLEGKSGEFIALNGANFKVEDLSVFIDIVKGSVLGTEVGEKIDVLSNHDVRLALRMTREFLARGYTDPAKALITHKPEKRYTLPKQEAFRSILLGNQSVYSEEYSVIGNPFDSRLNRSNTELLRIFVLSALVRKGSSNGQGYIEGQIIRDSLKTIGFSETDTLAILKDLCTLRFAHTKSHGKADINSSYFASRLGGHIIKSLIGDFTFIENILMDTFISEKDQWEQLKSISSSIQEERDIVRKINQRIDRIKIFYELMISQYSILLSEATKRGLDPIWLSNPLIEMKDTLWSNCDKAYASANRIYGENAQK</sequence>
<name>A0A1E3M3Q1_ACIBA</name>
<accession>A0A1E3M3Q1</accession>
<dbReference type="EMBL" id="CP018664">
    <property type="protein sequence ID" value="APP30542.1"/>
    <property type="molecule type" value="Genomic_DNA"/>
</dbReference>
<protein>
    <recommendedName>
        <fullName evidence="1">KAP NTPase domain-containing protein</fullName>
    </recommendedName>
</protein>
<dbReference type="AlphaFoldDB" id="A0A1E3M3Q1"/>
<dbReference type="RefSeq" id="WP_000414161.1">
    <property type="nucleotide sequence ID" value="NZ_CAKNEB010000009.1"/>
</dbReference>
<dbReference type="Pfam" id="PF07693">
    <property type="entry name" value="KAP_NTPase"/>
    <property type="match status" value="1"/>
</dbReference>
<evidence type="ECO:0000313" key="2">
    <source>
        <dbReference type="EMBL" id="APP30542.1"/>
    </source>
</evidence>
<organism evidence="2 3">
    <name type="scientific">Acinetobacter baumannii</name>
    <dbReference type="NCBI Taxonomy" id="470"/>
    <lineage>
        <taxon>Bacteria</taxon>
        <taxon>Pseudomonadati</taxon>
        <taxon>Pseudomonadota</taxon>
        <taxon>Gammaproteobacteria</taxon>
        <taxon>Moraxellales</taxon>
        <taxon>Moraxellaceae</taxon>
        <taxon>Acinetobacter</taxon>
        <taxon>Acinetobacter calcoaceticus/baumannii complex</taxon>
    </lineage>
</organism>